<reference evidence="5 6" key="1">
    <citation type="submission" date="2015-07" db="EMBL/GenBank/DDBJ databases">
        <authorList>
            <person name="Noorani M."/>
        </authorList>
    </citation>
    <scope>NUCLEOTIDE SEQUENCE [LARGE SCALE GENOMIC DNA]</scope>
    <source>
        <strain evidence="6">ATCC 25104 / DSM 625 / JCM 10724 / NBRC 103206 / NCIMB 11243 / YT-1</strain>
    </source>
</reference>
<evidence type="ECO:0000256" key="1">
    <source>
        <dbReference type="ARBA" id="ARBA00004203"/>
    </source>
</evidence>
<evidence type="ECO:0000256" key="2">
    <source>
        <dbReference type="ARBA" id="ARBA00004418"/>
    </source>
</evidence>
<keyword evidence="4" id="KW-0998">Cell outer membrane</keyword>
<sequence length="145" mass="15375">MKKGFSLVELLVALAIFGLLDAAILSGLLGIFRVNRSAGTEARAVVVAKDYLERARREGTYSGTTLSLPSFTQTGGFKVAVRAGGRLTPSQPVSLRDCTGNPTTGYTCSVSCAQGASTVACSLLAVELTLEGSGRTYTFYREWRP</sequence>
<accession>A0A0N0BLZ8</accession>
<protein>
    <recommendedName>
        <fullName evidence="7">Prepilin-type N-terminal cleavage/methylation domain-containing protein</fullName>
    </recommendedName>
</protein>
<comment type="subcellular location">
    <subcellularLocation>
        <location evidence="1">Cell outer membrane</location>
        <topology evidence="1">Single-pass membrane protein</topology>
    </subcellularLocation>
    <subcellularLocation>
        <location evidence="2">Periplasm</location>
    </subcellularLocation>
</comment>
<dbReference type="GO" id="GO:0042597">
    <property type="term" value="C:periplasmic space"/>
    <property type="evidence" value="ECO:0007669"/>
    <property type="project" value="UniProtKB-SubCell"/>
</dbReference>
<keyword evidence="4" id="KW-0472">Membrane</keyword>
<proteinExistence type="predicted"/>
<dbReference type="SUPFAM" id="SSF54523">
    <property type="entry name" value="Pili subunits"/>
    <property type="match status" value="1"/>
</dbReference>
<keyword evidence="3" id="KW-0574">Periplasm</keyword>
<dbReference type="GO" id="GO:0009279">
    <property type="term" value="C:cell outer membrane"/>
    <property type="evidence" value="ECO:0007669"/>
    <property type="project" value="UniProtKB-SubCell"/>
</dbReference>
<evidence type="ECO:0000313" key="5">
    <source>
        <dbReference type="EMBL" id="KOX90294.1"/>
    </source>
</evidence>
<name>A0A0N0BLZ8_THEAQ</name>
<dbReference type="InterPro" id="IPR045584">
    <property type="entry name" value="Pilin-like"/>
</dbReference>
<dbReference type="NCBIfam" id="TIGR02532">
    <property type="entry name" value="IV_pilin_GFxxxE"/>
    <property type="match status" value="1"/>
</dbReference>
<dbReference type="Proteomes" id="UP000037685">
    <property type="component" value="Unassembled WGS sequence"/>
</dbReference>
<dbReference type="RefSeq" id="WP_053767885.1">
    <property type="nucleotide sequence ID" value="NZ_LHCI01000106.1"/>
</dbReference>
<evidence type="ECO:0000256" key="4">
    <source>
        <dbReference type="ARBA" id="ARBA00023237"/>
    </source>
</evidence>
<evidence type="ECO:0000256" key="3">
    <source>
        <dbReference type="ARBA" id="ARBA00022764"/>
    </source>
</evidence>
<comment type="caution">
    <text evidence="5">The sequence shown here is derived from an EMBL/GenBank/DDBJ whole genome shotgun (WGS) entry which is preliminary data.</text>
</comment>
<evidence type="ECO:0000313" key="6">
    <source>
        <dbReference type="Proteomes" id="UP000037685"/>
    </source>
</evidence>
<dbReference type="AlphaFoldDB" id="A0A0N0BLZ8"/>
<dbReference type="InterPro" id="IPR012902">
    <property type="entry name" value="N_methyl_site"/>
</dbReference>
<organism evidence="5 6">
    <name type="scientific">Thermus aquaticus</name>
    <dbReference type="NCBI Taxonomy" id="271"/>
    <lineage>
        <taxon>Bacteria</taxon>
        <taxon>Thermotogati</taxon>
        <taxon>Deinococcota</taxon>
        <taxon>Deinococci</taxon>
        <taxon>Thermales</taxon>
        <taxon>Thermaceae</taxon>
        <taxon>Thermus</taxon>
    </lineage>
</organism>
<dbReference type="EMBL" id="LHCI01000106">
    <property type="protein sequence ID" value="KOX90294.1"/>
    <property type="molecule type" value="Genomic_DNA"/>
</dbReference>
<dbReference type="Pfam" id="PF07963">
    <property type="entry name" value="N_methyl"/>
    <property type="match status" value="1"/>
</dbReference>
<dbReference type="PATRIC" id="fig|271.14.peg.1560"/>
<evidence type="ECO:0008006" key="7">
    <source>
        <dbReference type="Google" id="ProtNLM"/>
    </source>
</evidence>
<gene>
    <name evidence="5" type="ORF">BVI061214_01484</name>
</gene>